<accession>A0A5F9CV76</accession>
<dbReference type="AlphaFoldDB" id="A0A5F9CV76"/>
<dbReference type="Gene3D" id="2.30.30.140">
    <property type="match status" value="1"/>
</dbReference>
<organism evidence="2 3">
    <name type="scientific">Oryctolagus cuniculus</name>
    <name type="common">Rabbit</name>
    <dbReference type="NCBI Taxonomy" id="9986"/>
    <lineage>
        <taxon>Eukaryota</taxon>
        <taxon>Metazoa</taxon>
        <taxon>Chordata</taxon>
        <taxon>Craniata</taxon>
        <taxon>Vertebrata</taxon>
        <taxon>Euteleostomi</taxon>
        <taxon>Mammalia</taxon>
        <taxon>Eutheria</taxon>
        <taxon>Euarchontoglires</taxon>
        <taxon>Glires</taxon>
        <taxon>Lagomorpha</taxon>
        <taxon>Leporidae</taxon>
        <taxon>Oryctolagus</taxon>
    </lineage>
</organism>
<evidence type="ECO:0000313" key="3">
    <source>
        <dbReference type="Proteomes" id="UP000001811"/>
    </source>
</evidence>
<evidence type="ECO:0008006" key="4">
    <source>
        <dbReference type="Google" id="ProtNLM"/>
    </source>
</evidence>
<dbReference type="PANTHER" id="PTHR12550:SF41">
    <property type="entry name" value="HEPATOMA-DERIVED GROWTH FACTOR"/>
    <property type="match status" value="1"/>
</dbReference>
<evidence type="ECO:0000256" key="1">
    <source>
        <dbReference type="SAM" id="MobiDB-lite"/>
    </source>
</evidence>
<reference evidence="2" key="2">
    <citation type="submission" date="2025-08" db="UniProtKB">
        <authorList>
            <consortium name="Ensembl"/>
        </authorList>
    </citation>
    <scope>IDENTIFICATION</scope>
    <source>
        <strain evidence="2">Thorbecke</strain>
    </source>
</reference>
<dbReference type="PANTHER" id="PTHR12550">
    <property type="entry name" value="HEPATOMA-DERIVED GROWTH FACTOR-RELATED"/>
    <property type="match status" value="1"/>
</dbReference>
<evidence type="ECO:0000313" key="2">
    <source>
        <dbReference type="Ensembl" id="ENSOCUP00000037661.1"/>
    </source>
</evidence>
<dbReference type="EMBL" id="AAGW02051996">
    <property type="status" value="NOT_ANNOTATED_CDS"/>
    <property type="molecule type" value="Genomic_DNA"/>
</dbReference>
<reference evidence="2 3" key="1">
    <citation type="journal article" date="2011" name="Nature">
        <title>A high-resolution map of human evolutionary constraint using 29 mammals.</title>
        <authorList>
            <person name="Lindblad-Toh K."/>
            <person name="Garber M."/>
            <person name="Zuk O."/>
            <person name="Lin M.F."/>
            <person name="Parker B.J."/>
            <person name="Washietl S."/>
            <person name="Kheradpour P."/>
            <person name="Ernst J."/>
            <person name="Jordan G."/>
            <person name="Mauceli E."/>
            <person name="Ward L.D."/>
            <person name="Lowe C.B."/>
            <person name="Holloway A.K."/>
            <person name="Clamp M."/>
            <person name="Gnerre S."/>
            <person name="Alfoldi J."/>
            <person name="Beal K."/>
            <person name="Chang J."/>
            <person name="Clawson H."/>
            <person name="Cuff J."/>
            <person name="Di Palma F."/>
            <person name="Fitzgerald S."/>
            <person name="Flicek P."/>
            <person name="Guttman M."/>
            <person name="Hubisz M.J."/>
            <person name="Jaffe D.B."/>
            <person name="Jungreis I."/>
            <person name="Kent W.J."/>
            <person name="Kostka D."/>
            <person name="Lara M."/>
            <person name="Martins A.L."/>
            <person name="Massingham T."/>
            <person name="Moltke I."/>
            <person name="Raney B.J."/>
            <person name="Rasmussen M.D."/>
            <person name="Robinson J."/>
            <person name="Stark A."/>
            <person name="Vilella A.J."/>
            <person name="Wen J."/>
            <person name="Xie X."/>
            <person name="Zody M.C."/>
            <person name="Baldwin J."/>
            <person name="Bloom T."/>
            <person name="Chin C.W."/>
            <person name="Heiman D."/>
            <person name="Nicol R."/>
            <person name="Nusbaum C."/>
            <person name="Young S."/>
            <person name="Wilkinson J."/>
            <person name="Worley K.C."/>
            <person name="Kovar C.L."/>
            <person name="Muzny D.M."/>
            <person name="Gibbs R.A."/>
            <person name="Cree A."/>
            <person name="Dihn H.H."/>
            <person name="Fowler G."/>
            <person name="Jhangiani S."/>
            <person name="Joshi V."/>
            <person name="Lee S."/>
            <person name="Lewis L.R."/>
            <person name="Nazareth L.V."/>
            <person name="Okwuonu G."/>
            <person name="Santibanez J."/>
            <person name="Warren W.C."/>
            <person name="Mardis E.R."/>
            <person name="Weinstock G.M."/>
            <person name="Wilson R.K."/>
            <person name="Delehaunty K."/>
            <person name="Dooling D."/>
            <person name="Fronik C."/>
            <person name="Fulton L."/>
            <person name="Fulton B."/>
            <person name="Graves T."/>
            <person name="Minx P."/>
            <person name="Sodergren E."/>
            <person name="Birney E."/>
            <person name="Margulies E.H."/>
            <person name="Herrero J."/>
            <person name="Green E.D."/>
            <person name="Haussler D."/>
            <person name="Siepel A."/>
            <person name="Goldman N."/>
            <person name="Pollard K.S."/>
            <person name="Pedersen J.S."/>
            <person name="Lander E.S."/>
            <person name="Kellis M."/>
        </authorList>
    </citation>
    <scope>NUCLEOTIDE SEQUENCE [LARGE SCALE GENOMIC DNA]</scope>
    <source>
        <strain evidence="2 3">Thorbecke inbred</strain>
    </source>
</reference>
<name>A0A5F9CV76_RABIT</name>
<dbReference type="Ensembl" id="ENSOCUT00000037323.1">
    <property type="protein sequence ID" value="ENSOCUP00000037661.1"/>
    <property type="gene ID" value="ENSOCUG00000038765.1"/>
</dbReference>
<dbReference type="SMR" id="A0A5F9CV76"/>
<keyword evidence="3" id="KW-1185">Reference proteome</keyword>
<protein>
    <recommendedName>
        <fullName evidence="4">Heparin binding growth factor</fullName>
    </recommendedName>
</protein>
<dbReference type="STRING" id="9986.ENSOCUP00000037661"/>
<dbReference type="SUPFAM" id="SSF63748">
    <property type="entry name" value="Tudor/PWWP/MBT"/>
    <property type="match status" value="1"/>
</dbReference>
<feature type="region of interest" description="Disordered" evidence="1">
    <location>
        <begin position="42"/>
        <end position="65"/>
    </location>
</feature>
<dbReference type="GeneTree" id="ENSGT00940000163720"/>
<feature type="region of interest" description="Disordered" evidence="1">
    <location>
        <begin position="131"/>
        <end position="157"/>
    </location>
</feature>
<dbReference type="Bgee" id="ENSOCUG00000038765">
    <property type="expression patterns" value="Expressed in testis and 6 other cell types or tissues"/>
</dbReference>
<proteinExistence type="predicted"/>
<dbReference type="InParanoid" id="A0A5F9CV76"/>
<reference evidence="2" key="3">
    <citation type="submission" date="2025-09" db="UniProtKB">
        <authorList>
            <consortium name="Ensembl"/>
        </authorList>
    </citation>
    <scope>IDENTIFICATION</scope>
    <source>
        <strain evidence="2">Thorbecke</strain>
    </source>
</reference>
<sequence>MEHSVTQAPEVIRALTVSFEEPQHQSGGNAADLALLGESERLSHTQGPRGQAWRPGPLGSPPCRLPPAAASSRAVFFFGTHETAFLGPKHLFPYEECKEKFGKPNRRRGFSEGLWEIEHNPGAPRHLLRRAAPSSSVIPASRVSERQDSLSRRVSLP</sequence>
<dbReference type="Proteomes" id="UP000001811">
    <property type="component" value="Chromosome 12"/>
</dbReference>